<dbReference type="GO" id="GO:0006281">
    <property type="term" value="P:DNA repair"/>
    <property type="evidence" value="ECO:0007669"/>
    <property type="project" value="UniProtKB-KW"/>
</dbReference>
<dbReference type="OrthoDB" id="337581at2759"/>
<evidence type="ECO:0000256" key="5">
    <source>
        <dbReference type="ARBA" id="ARBA00023242"/>
    </source>
</evidence>
<dbReference type="PRINTS" id="PR01245">
    <property type="entry name" value="RAD1REC1"/>
</dbReference>
<protein>
    <recommendedName>
        <fullName evidence="8">Cell cycle checkpoint protein RAD1</fullName>
    </recommendedName>
</protein>
<dbReference type="PANTHER" id="PTHR10870">
    <property type="entry name" value="CELL CYCLE CHECKPOINT PROTEIN RAD1"/>
    <property type="match status" value="1"/>
</dbReference>
<evidence type="ECO:0000256" key="3">
    <source>
        <dbReference type="ARBA" id="ARBA00022763"/>
    </source>
</evidence>
<evidence type="ECO:0000313" key="6">
    <source>
        <dbReference type="EMBL" id="KAF2888003.1"/>
    </source>
</evidence>
<comment type="subcellular location">
    <subcellularLocation>
        <location evidence="1">Nucleus</location>
    </subcellularLocation>
</comment>
<sequence>MEFQFCAEITDFKIIYSVLKAISFKEYAIVRPLEEGLKITIEETKCVETSAYIPSNLFTSYYIDTNEDIKFKLSLKVLTECLHIYGDDGNPSLKMTYKGVGSPLCLVIKHSEENITVDCEIYTLNVDEFADVSLAYECGLDKVVVNAGHLVDVLSDVDNTSDELELLLSPDPPYFRISTTSIM</sequence>
<dbReference type="GO" id="GO:0030896">
    <property type="term" value="C:checkpoint clamp complex"/>
    <property type="evidence" value="ECO:0007669"/>
    <property type="project" value="TreeGrafter"/>
</dbReference>
<name>A0A8K0CP44_IGNLU</name>
<keyword evidence="5" id="KW-0539">Nucleus</keyword>
<dbReference type="GO" id="GO:0000077">
    <property type="term" value="P:DNA damage checkpoint signaling"/>
    <property type="evidence" value="ECO:0007669"/>
    <property type="project" value="InterPro"/>
</dbReference>
<dbReference type="InterPro" id="IPR003021">
    <property type="entry name" value="Rad1_Rec1_Rad17"/>
</dbReference>
<evidence type="ECO:0000313" key="7">
    <source>
        <dbReference type="Proteomes" id="UP000801492"/>
    </source>
</evidence>
<organism evidence="6 7">
    <name type="scientific">Ignelater luminosus</name>
    <name type="common">Cucubano</name>
    <name type="synonym">Pyrophorus luminosus</name>
    <dbReference type="NCBI Taxonomy" id="2038154"/>
    <lineage>
        <taxon>Eukaryota</taxon>
        <taxon>Metazoa</taxon>
        <taxon>Ecdysozoa</taxon>
        <taxon>Arthropoda</taxon>
        <taxon>Hexapoda</taxon>
        <taxon>Insecta</taxon>
        <taxon>Pterygota</taxon>
        <taxon>Neoptera</taxon>
        <taxon>Endopterygota</taxon>
        <taxon>Coleoptera</taxon>
        <taxon>Polyphaga</taxon>
        <taxon>Elateriformia</taxon>
        <taxon>Elateroidea</taxon>
        <taxon>Elateridae</taxon>
        <taxon>Agrypninae</taxon>
        <taxon>Pyrophorini</taxon>
        <taxon>Ignelater</taxon>
    </lineage>
</organism>
<keyword evidence="3" id="KW-0227">DNA damage</keyword>
<evidence type="ECO:0008006" key="8">
    <source>
        <dbReference type="Google" id="ProtNLM"/>
    </source>
</evidence>
<dbReference type="PANTHER" id="PTHR10870:SF0">
    <property type="entry name" value="CELL CYCLE CHECKPOINT PROTEIN RAD1"/>
    <property type="match status" value="1"/>
</dbReference>
<dbReference type="Gene3D" id="3.70.10.10">
    <property type="match status" value="1"/>
</dbReference>
<dbReference type="EMBL" id="VTPC01080576">
    <property type="protein sequence ID" value="KAF2888003.1"/>
    <property type="molecule type" value="Genomic_DNA"/>
</dbReference>
<evidence type="ECO:0000256" key="1">
    <source>
        <dbReference type="ARBA" id="ARBA00004123"/>
    </source>
</evidence>
<accession>A0A8K0CP44</accession>
<dbReference type="Proteomes" id="UP000801492">
    <property type="component" value="Unassembled WGS sequence"/>
</dbReference>
<dbReference type="AlphaFoldDB" id="A0A8K0CP44"/>
<evidence type="ECO:0000256" key="4">
    <source>
        <dbReference type="ARBA" id="ARBA00023204"/>
    </source>
</evidence>
<gene>
    <name evidence="6" type="ORF">ILUMI_18170</name>
</gene>
<dbReference type="Pfam" id="PF02144">
    <property type="entry name" value="Rad1"/>
    <property type="match status" value="1"/>
</dbReference>
<keyword evidence="7" id="KW-1185">Reference proteome</keyword>
<evidence type="ECO:0000256" key="2">
    <source>
        <dbReference type="ARBA" id="ARBA00010991"/>
    </source>
</evidence>
<reference evidence="6" key="1">
    <citation type="submission" date="2019-08" db="EMBL/GenBank/DDBJ databases">
        <title>The genome of the North American firefly Photinus pyralis.</title>
        <authorList>
            <consortium name="Photinus pyralis genome working group"/>
            <person name="Fallon T.R."/>
            <person name="Sander Lower S.E."/>
            <person name="Weng J.-K."/>
        </authorList>
    </citation>
    <scope>NUCLEOTIDE SEQUENCE</scope>
    <source>
        <strain evidence="6">TRF0915ILg1</strain>
        <tissue evidence="6">Whole body</tissue>
    </source>
</reference>
<keyword evidence="4" id="KW-0234">DNA repair</keyword>
<feature type="non-terminal residue" evidence="6">
    <location>
        <position position="1"/>
    </location>
</feature>
<comment type="caution">
    <text evidence="6">The sequence shown here is derived from an EMBL/GenBank/DDBJ whole genome shotgun (WGS) entry which is preliminary data.</text>
</comment>
<comment type="similarity">
    <text evidence="2">Belongs to the rad1 family.</text>
</comment>
<proteinExistence type="inferred from homology"/>